<sequence length="244" mass="26806">MRCLFVALLSGVLLSGCASPSHDPSGTWINQAAIEAAVESGNLREALQAYGPNLEWQLDNQRQLASFSNGFEHGEGSFERQADGQLRVHFYGDFQETLSLSHGELIQAQSDTWPEQRFVRAPAAPGLLAPPGSSFEQALYSAYLGGTWLIKEGLGEGALVLFQADGSLLGLPGAERYALCLAGDCAAMSGEFDSLWLQLGDQGQSWLFEREGDQLRVFKALNRSQIDEMPSYYKGQQRWLLVKR</sequence>
<dbReference type="AlphaFoldDB" id="A0A1H4XLP5"/>
<evidence type="ECO:0000256" key="1">
    <source>
        <dbReference type="SAM" id="SignalP"/>
    </source>
</evidence>
<dbReference type="Proteomes" id="UP000242849">
    <property type="component" value="Unassembled WGS sequence"/>
</dbReference>
<reference evidence="3" key="1">
    <citation type="submission" date="2016-10" db="EMBL/GenBank/DDBJ databases">
        <authorList>
            <person name="Varghese N."/>
            <person name="Submissions S."/>
        </authorList>
    </citation>
    <scope>NUCLEOTIDE SEQUENCE [LARGE SCALE GENOMIC DNA]</scope>
    <source>
        <strain evidence="3">DSM 12111</strain>
    </source>
</reference>
<gene>
    <name evidence="2" type="ORF">SAMN05421553_1965</name>
</gene>
<evidence type="ECO:0000313" key="2">
    <source>
        <dbReference type="EMBL" id="SED06553.1"/>
    </source>
</evidence>
<dbReference type="OrthoDB" id="6935985at2"/>
<accession>A0A1H4XLP5</accession>
<dbReference type="RefSeq" id="WP_090379734.1">
    <property type="nucleotide sequence ID" value="NZ_FNSC01000001.1"/>
</dbReference>
<evidence type="ECO:0008006" key="4">
    <source>
        <dbReference type="Google" id="ProtNLM"/>
    </source>
</evidence>
<name>A0A1H4XLP5_PSEAG</name>
<feature type="signal peptide" evidence="1">
    <location>
        <begin position="1"/>
        <end position="18"/>
    </location>
</feature>
<organism evidence="2 3">
    <name type="scientific">Pseudomonas anguilliseptica</name>
    <dbReference type="NCBI Taxonomy" id="53406"/>
    <lineage>
        <taxon>Bacteria</taxon>
        <taxon>Pseudomonadati</taxon>
        <taxon>Pseudomonadota</taxon>
        <taxon>Gammaproteobacteria</taxon>
        <taxon>Pseudomonadales</taxon>
        <taxon>Pseudomonadaceae</taxon>
        <taxon>Pseudomonas</taxon>
    </lineage>
</organism>
<feature type="chain" id="PRO_5017271346" description="Lipoprotein" evidence="1">
    <location>
        <begin position="19"/>
        <end position="244"/>
    </location>
</feature>
<proteinExistence type="predicted"/>
<dbReference type="PROSITE" id="PS51257">
    <property type="entry name" value="PROKAR_LIPOPROTEIN"/>
    <property type="match status" value="1"/>
</dbReference>
<protein>
    <recommendedName>
        <fullName evidence="4">Lipoprotein</fullName>
    </recommendedName>
</protein>
<keyword evidence="3" id="KW-1185">Reference proteome</keyword>
<evidence type="ECO:0000313" key="3">
    <source>
        <dbReference type="Proteomes" id="UP000242849"/>
    </source>
</evidence>
<dbReference type="STRING" id="53406.SAMN05421553_1965"/>
<keyword evidence="1" id="KW-0732">Signal</keyword>
<dbReference type="EMBL" id="FNSC01000001">
    <property type="protein sequence ID" value="SED06553.1"/>
    <property type="molecule type" value="Genomic_DNA"/>
</dbReference>